<name>A0A6G2CRY7_9FIRM</name>
<dbReference type="RefSeq" id="WP_129821780.1">
    <property type="nucleotide sequence ID" value="NZ_CABJBH010000030.1"/>
</dbReference>
<reference evidence="1" key="1">
    <citation type="journal article" date="2019" name="Nat. Med.">
        <title>A library of human gut bacterial isolates paired with longitudinal multiomics data enables mechanistic microbiome research.</title>
        <authorList>
            <person name="Poyet M."/>
            <person name="Groussin M."/>
            <person name="Gibbons S.M."/>
            <person name="Avila-Pacheco J."/>
            <person name="Jiang X."/>
            <person name="Kearney S.M."/>
            <person name="Perrotta A.R."/>
            <person name="Berdy B."/>
            <person name="Zhao S."/>
            <person name="Lieberman T.D."/>
            <person name="Swanson P.K."/>
            <person name="Smith M."/>
            <person name="Roesemann S."/>
            <person name="Alexander J.E."/>
            <person name="Rich S.A."/>
            <person name="Livny J."/>
            <person name="Vlamakis H."/>
            <person name="Clish C."/>
            <person name="Bullock K."/>
            <person name="Deik A."/>
            <person name="Scott J."/>
            <person name="Pierce K.A."/>
            <person name="Xavier R.J."/>
            <person name="Alm E.J."/>
        </authorList>
    </citation>
    <scope>NUCLEOTIDE SEQUENCE</scope>
    <source>
        <strain evidence="1">BIOML-A179</strain>
    </source>
</reference>
<accession>A0A6G2CRY7</accession>
<proteinExistence type="predicted"/>
<gene>
    <name evidence="1" type="ORF">GMA64_13260</name>
</gene>
<sequence>MKQIVKLTLIFVMCFSFITTVNASEVNEEISIQEIDQILIEANTPQSVIDTLDDEMKKFIYSNSGEDIEYIETTKEDSEGINMRASGYQISSNDLELSVLAFKVQGQNQVDIYPSYEWKTMVKPNGKNYFAYSVTDSYSVVPGKRSNQAWYRNRTNQAWQEGATMAYTRSQITGYEHQGITLGKPAGAGYIRGNAYMRVDIDRSNPVKKIAIAYVHDTSTSSSFSYGVSYGIATIGVTPSSSNVGYLNNIFYLNY</sequence>
<evidence type="ECO:0000313" key="1">
    <source>
        <dbReference type="EMBL" id="MTL95499.1"/>
    </source>
</evidence>
<comment type="caution">
    <text evidence="1">The sequence shown here is derived from an EMBL/GenBank/DDBJ whole genome shotgun (WGS) entry which is preliminary data.</text>
</comment>
<organism evidence="1">
    <name type="scientific">Turicibacter sanguinis</name>
    <dbReference type="NCBI Taxonomy" id="154288"/>
    <lineage>
        <taxon>Bacteria</taxon>
        <taxon>Bacillati</taxon>
        <taxon>Bacillota</taxon>
        <taxon>Erysipelotrichia</taxon>
        <taxon>Erysipelotrichales</taxon>
        <taxon>Turicibacteraceae</taxon>
        <taxon>Turicibacter</taxon>
    </lineage>
</organism>
<dbReference type="AlphaFoldDB" id="A0A6G2CRY7"/>
<dbReference type="EMBL" id="WMQV01000051">
    <property type="protein sequence ID" value="MTL95499.1"/>
    <property type="molecule type" value="Genomic_DNA"/>
</dbReference>
<protein>
    <submittedName>
        <fullName evidence="1">Uncharacterized protein</fullName>
    </submittedName>
</protein>